<keyword evidence="2" id="KW-0472">Membrane</keyword>
<evidence type="ECO:0000313" key="4">
    <source>
        <dbReference type="Proteomes" id="UP001589710"/>
    </source>
</evidence>
<evidence type="ECO:0000256" key="2">
    <source>
        <dbReference type="SAM" id="Phobius"/>
    </source>
</evidence>
<gene>
    <name evidence="3" type="ORF">ACFFTL_18705</name>
</gene>
<proteinExistence type="predicted"/>
<dbReference type="RefSeq" id="WP_386144065.1">
    <property type="nucleotide sequence ID" value="NZ_BAAAXD010000009.1"/>
</dbReference>
<feature type="transmembrane region" description="Helical" evidence="2">
    <location>
        <begin position="38"/>
        <end position="61"/>
    </location>
</feature>
<sequence length="104" mass="10991">MRHLTGAMRTAVLRLIVLGVLICSGSLVAAGLTGADKVLPVTFLVIVGTVRVYGLTARAVAARLGVARPTRTRRSWWAAIPGASPCRGAPSRVRTTGDREPRSE</sequence>
<evidence type="ECO:0000313" key="3">
    <source>
        <dbReference type="EMBL" id="MFB9574278.1"/>
    </source>
</evidence>
<accession>A0ABV5R8V1</accession>
<dbReference type="EMBL" id="JBHMCG010000082">
    <property type="protein sequence ID" value="MFB9574278.1"/>
    <property type="molecule type" value="Genomic_DNA"/>
</dbReference>
<dbReference type="Proteomes" id="UP001589710">
    <property type="component" value="Unassembled WGS sequence"/>
</dbReference>
<protein>
    <submittedName>
        <fullName evidence="3">Uncharacterized protein</fullName>
    </submittedName>
</protein>
<keyword evidence="4" id="KW-1185">Reference proteome</keyword>
<evidence type="ECO:0000256" key="1">
    <source>
        <dbReference type="SAM" id="MobiDB-lite"/>
    </source>
</evidence>
<keyword evidence="2" id="KW-1133">Transmembrane helix</keyword>
<feature type="region of interest" description="Disordered" evidence="1">
    <location>
        <begin position="81"/>
        <end position="104"/>
    </location>
</feature>
<name>A0ABV5R8V1_9ACTN</name>
<reference evidence="3 4" key="1">
    <citation type="submission" date="2024-09" db="EMBL/GenBank/DDBJ databases">
        <authorList>
            <person name="Sun Q."/>
            <person name="Mori K."/>
        </authorList>
    </citation>
    <scope>NUCLEOTIDE SEQUENCE [LARGE SCALE GENOMIC DNA]</scope>
    <source>
        <strain evidence="3 4">JCM 3331</strain>
    </source>
</reference>
<feature type="transmembrane region" description="Helical" evidence="2">
    <location>
        <begin position="12"/>
        <end position="32"/>
    </location>
</feature>
<comment type="caution">
    <text evidence="3">The sequence shown here is derived from an EMBL/GenBank/DDBJ whole genome shotgun (WGS) entry which is preliminary data.</text>
</comment>
<feature type="compositionally biased region" description="Basic and acidic residues" evidence="1">
    <location>
        <begin position="95"/>
        <end position="104"/>
    </location>
</feature>
<organism evidence="3 4">
    <name type="scientific">Streptomyces yanii</name>
    <dbReference type="NCBI Taxonomy" id="78510"/>
    <lineage>
        <taxon>Bacteria</taxon>
        <taxon>Bacillati</taxon>
        <taxon>Actinomycetota</taxon>
        <taxon>Actinomycetes</taxon>
        <taxon>Kitasatosporales</taxon>
        <taxon>Streptomycetaceae</taxon>
        <taxon>Streptomyces</taxon>
    </lineage>
</organism>
<keyword evidence="2" id="KW-0812">Transmembrane</keyword>